<organism evidence="1">
    <name type="scientific">marine sediment metagenome</name>
    <dbReference type="NCBI Taxonomy" id="412755"/>
    <lineage>
        <taxon>unclassified sequences</taxon>
        <taxon>metagenomes</taxon>
        <taxon>ecological metagenomes</taxon>
    </lineage>
</organism>
<reference evidence="1" key="1">
    <citation type="journal article" date="2014" name="Front. Microbiol.">
        <title>High frequency of phylogenetically diverse reductive dehalogenase-homologous genes in deep subseafloor sedimentary metagenomes.</title>
        <authorList>
            <person name="Kawai M."/>
            <person name="Futagami T."/>
            <person name="Toyoda A."/>
            <person name="Takaki Y."/>
            <person name="Nishi S."/>
            <person name="Hori S."/>
            <person name="Arai W."/>
            <person name="Tsubouchi T."/>
            <person name="Morono Y."/>
            <person name="Uchiyama I."/>
            <person name="Ito T."/>
            <person name="Fujiyama A."/>
            <person name="Inagaki F."/>
            <person name="Takami H."/>
        </authorList>
    </citation>
    <scope>NUCLEOTIDE SEQUENCE</scope>
    <source>
        <strain evidence="1">Expedition CK06-06</strain>
    </source>
</reference>
<sequence>QKRNRTYKISLKIKTPVIDLRNIVKYKDYHD</sequence>
<accession>X0UEY4</accession>
<dbReference type="EMBL" id="BARS01013557">
    <property type="protein sequence ID" value="GAF97871.1"/>
    <property type="molecule type" value="Genomic_DNA"/>
</dbReference>
<name>X0UEY4_9ZZZZ</name>
<protein>
    <submittedName>
        <fullName evidence="1">Uncharacterized protein</fullName>
    </submittedName>
</protein>
<gene>
    <name evidence="1" type="ORF">S01H1_23460</name>
</gene>
<feature type="non-terminal residue" evidence="1">
    <location>
        <position position="1"/>
    </location>
</feature>
<comment type="caution">
    <text evidence="1">The sequence shown here is derived from an EMBL/GenBank/DDBJ whole genome shotgun (WGS) entry which is preliminary data.</text>
</comment>
<evidence type="ECO:0000313" key="1">
    <source>
        <dbReference type="EMBL" id="GAF97871.1"/>
    </source>
</evidence>
<dbReference type="AlphaFoldDB" id="X0UEY4"/>
<proteinExistence type="predicted"/>